<dbReference type="PROSITE" id="PS51257">
    <property type="entry name" value="PROKAR_LIPOPROTEIN"/>
    <property type="match status" value="1"/>
</dbReference>
<dbReference type="Proteomes" id="UP000033750">
    <property type="component" value="Unassembled WGS sequence"/>
</dbReference>
<gene>
    <name evidence="2" type="ORF">MMELEA_01900</name>
</gene>
<keyword evidence="3" id="KW-1185">Reference proteome</keyword>
<dbReference type="STRING" id="29561.MM26B8_03850"/>
<dbReference type="RefSeq" id="WP_046097131.1">
    <property type="nucleotide sequence ID" value="NZ_JZXN01000017.1"/>
</dbReference>
<feature type="coiled-coil region" evidence="1">
    <location>
        <begin position="28"/>
        <end position="67"/>
    </location>
</feature>
<organism evidence="2 3">
    <name type="scientific">Mycoplasmopsis meleagridis ATCC 25294</name>
    <dbReference type="NCBI Taxonomy" id="1264554"/>
    <lineage>
        <taxon>Bacteria</taxon>
        <taxon>Bacillati</taxon>
        <taxon>Mycoplasmatota</taxon>
        <taxon>Mycoplasmoidales</taxon>
        <taxon>Metamycoplasmataceae</taxon>
        <taxon>Mycoplasmopsis</taxon>
    </lineage>
</organism>
<dbReference type="EMBL" id="JZXN01000017">
    <property type="protein sequence ID" value="KKB26799.1"/>
    <property type="molecule type" value="Genomic_DNA"/>
</dbReference>
<sequence>MKAKLKFFLPIITIVFPLISFSCTNSEQKNLRNASDEEKNNYANMQIEALNKELTRIKNEVDSSISNSINIDNFFNSQLHVNVQKFISSSWKEKINLIDDFYKQIPSYLETIEKYKPILSIVLANNEWLNSLIDDYVEQLKDLTKNKSNDDIDDFNSFINFSRKSMEIFEKYFKENKEKIQKLFDSYGEIVDNIFK</sequence>
<accession>A0A0F5H0J1</accession>
<evidence type="ECO:0000313" key="2">
    <source>
        <dbReference type="EMBL" id="KKB26799.1"/>
    </source>
</evidence>
<name>A0A0F5H0J1_9BACT</name>
<dbReference type="AlphaFoldDB" id="A0A0F5H0J1"/>
<protein>
    <recommendedName>
        <fullName evidence="4">Lipoprotein</fullName>
    </recommendedName>
</protein>
<keyword evidence="1" id="KW-0175">Coiled coil</keyword>
<evidence type="ECO:0000256" key="1">
    <source>
        <dbReference type="SAM" id="Coils"/>
    </source>
</evidence>
<proteinExistence type="predicted"/>
<comment type="caution">
    <text evidence="2">The sequence shown here is derived from an EMBL/GenBank/DDBJ whole genome shotgun (WGS) entry which is preliminary data.</text>
</comment>
<evidence type="ECO:0000313" key="3">
    <source>
        <dbReference type="Proteomes" id="UP000033750"/>
    </source>
</evidence>
<evidence type="ECO:0008006" key="4">
    <source>
        <dbReference type="Google" id="ProtNLM"/>
    </source>
</evidence>
<dbReference type="PATRIC" id="fig|1264554.4.peg.215"/>
<reference evidence="2 3" key="1">
    <citation type="submission" date="2015-03" db="EMBL/GenBank/DDBJ databases">
        <title>Genome sequence of Mycoplasma meleagridis strain ATCC 25294.</title>
        <authorList>
            <person name="Yacoub E."/>
            <person name="Blanchard A."/>
            <person name="Sirand-Pugnet P."/>
            <person name="Mardassi B.B.A."/>
        </authorList>
    </citation>
    <scope>NUCLEOTIDE SEQUENCE [LARGE SCALE GENOMIC DNA]</scope>
    <source>
        <strain evidence="2 3">ATCC 25294</strain>
    </source>
</reference>